<evidence type="ECO:0000256" key="1">
    <source>
        <dbReference type="SAM" id="MobiDB-lite"/>
    </source>
</evidence>
<evidence type="ECO:0000256" key="2">
    <source>
        <dbReference type="SAM" id="Phobius"/>
    </source>
</evidence>
<gene>
    <name evidence="3" type="ORF">IW256_006544</name>
</gene>
<evidence type="ECO:0000313" key="3">
    <source>
        <dbReference type="EMBL" id="MBG6092431.1"/>
    </source>
</evidence>
<organism evidence="3 4">
    <name type="scientific">Actinomadura viridis</name>
    <dbReference type="NCBI Taxonomy" id="58110"/>
    <lineage>
        <taxon>Bacteria</taxon>
        <taxon>Bacillati</taxon>
        <taxon>Actinomycetota</taxon>
        <taxon>Actinomycetes</taxon>
        <taxon>Streptosporangiales</taxon>
        <taxon>Thermomonosporaceae</taxon>
        <taxon>Actinomadura</taxon>
    </lineage>
</organism>
<evidence type="ECO:0000313" key="4">
    <source>
        <dbReference type="Proteomes" id="UP000614047"/>
    </source>
</evidence>
<comment type="caution">
    <text evidence="3">The sequence shown here is derived from an EMBL/GenBank/DDBJ whole genome shotgun (WGS) entry which is preliminary data.</text>
</comment>
<protein>
    <recommendedName>
        <fullName evidence="5">CU044_5270 family protein</fullName>
    </recommendedName>
</protein>
<evidence type="ECO:0008006" key="5">
    <source>
        <dbReference type="Google" id="ProtNLM"/>
    </source>
</evidence>
<accession>A0A931DRE9</accession>
<name>A0A931DRE9_9ACTN</name>
<proteinExistence type="predicted"/>
<sequence length="319" mass="34637">MTRDVMNRLAAARPPQLDPTADTSRRARDLQRALAGTPEHGARRRSPARAPIWWTALGLGLVSAAAAVTVVVSGNGSTPSVPPAAGIPSTPLDRAHAMSGRQALLVAATNAERQPATDGLYWRVRTVREVGEHKSIEESWYGKDGYYWHGRLVLEGRGEAGKPASLRREKHRYSRPFELADRQFTLAEIRGLPTTAKGIEKWAIDRARSVSPHWSKQSVESFATTLLIQLLAQAPALPKARAAAFRALAGRPDIESAGQGKDGQGRTGYALKEGSIQYLVDPSTTVLLSQRSTLPRMNTGTTYLKVGWTNETPQPPNGL</sequence>
<dbReference type="Proteomes" id="UP000614047">
    <property type="component" value="Unassembled WGS sequence"/>
</dbReference>
<feature type="region of interest" description="Disordered" evidence="1">
    <location>
        <begin position="1"/>
        <end position="26"/>
    </location>
</feature>
<keyword evidence="2" id="KW-1133">Transmembrane helix</keyword>
<keyword evidence="4" id="KW-1185">Reference proteome</keyword>
<dbReference type="AlphaFoldDB" id="A0A931DRE9"/>
<feature type="transmembrane region" description="Helical" evidence="2">
    <location>
        <begin position="52"/>
        <end position="72"/>
    </location>
</feature>
<reference evidence="3" key="1">
    <citation type="submission" date="2020-11" db="EMBL/GenBank/DDBJ databases">
        <title>Sequencing the genomes of 1000 actinobacteria strains.</title>
        <authorList>
            <person name="Klenk H.-P."/>
        </authorList>
    </citation>
    <scope>NUCLEOTIDE SEQUENCE</scope>
    <source>
        <strain evidence="3">DSM 43175</strain>
    </source>
</reference>
<keyword evidence="2" id="KW-0472">Membrane</keyword>
<dbReference type="EMBL" id="JADOUA010000001">
    <property type="protein sequence ID" value="MBG6092431.1"/>
    <property type="molecule type" value="Genomic_DNA"/>
</dbReference>
<dbReference type="RefSeq" id="WP_197014619.1">
    <property type="nucleotide sequence ID" value="NZ_BAABES010000012.1"/>
</dbReference>
<keyword evidence="2" id="KW-0812">Transmembrane</keyword>